<dbReference type="Pfam" id="PF01476">
    <property type="entry name" value="LysM"/>
    <property type="match status" value="3"/>
</dbReference>
<feature type="domain" description="LysM" evidence="4">
    <location>
        <begin position="595"/>
        <end position="638"/>
    </location>
</feature>
<gene>
    <name evidence="5" type="ORF">AAFH49_14665</name>
</gene>
<evidence type="ECO:0000313" key="6">
    <source>
        <dbReference type="Proteomes" id="UP001479606"/>
    </source>
</evidence>
<dbReference type="SUPFAM" id="SSF54106">
    <property type="entry name" value="LysM domain"/>
    <property type="match status" value="3"/>
</dbReference>
<feature type="chain" id="PRO_5045963331" evidence="3">
    <location>
        <begin position="35"/>
        <end position="724"/>
    </location>
</feature>
<dbReference type="Gene3D" id="3.10.350.10">
    <property type="entry name" value="LysM domain"/>
    <property type="match status" value="3"/>
</dbReference>
<evidence type="ECO:0000313" key="5">
    <source>
        <dbReference type="EMBL" id="MEL5995457.1"/>
    </source>
</evidence>
<organism evidence="5 6">
    <name type="scientific">Hymenobacter segetis</name>
    <dbReference type="NCBI Taxonomy" id="2025509"/>
    <lineage>
        <taxon>Bacteria</taxon>
        <taxon>Pseudomonadati</taxon>
        <taxon>Bacteroidota</taxon>
        <taxon>Cytophagia</taxon>
        <taxon>Cytophagales</taxon>
        <taxon>Hymenobacteraceae</taxon>
        <taxon>Hymenobacter</taxon>
    </lineage>
</organism>
<dbReference type="Pfam" id="PF01464">
    <property type="entry name" value="SLT"/>
    <property type="match status" value="1"/>
</dbReference>
<feature type="domain" description="LysM" evidence="4">
    <location>
        <begin position="418"/>
        <end position="462"/>
    </location>
</feature>
<evidence type="ECO:0000256" key="1">
    <source>
        <dbReference type="ARBA" id="ARBA00007734"/>
    </source>
</evidence>
<feature type="domain" description="LysM" evidence="4">
    <location>
        <begin position="678"/>
        <end position="721"/>
    </location>
</feature>
<dbReference type="PANTHER" id="PTHR33734">
    <property type="entry name" value="LYSM DOMAIN-CONTAINING GPI-ANCHORED PROTEIN 2"/>
    <property type="match status" value="1"/>
</dbReference>
<dbReference type="PANTHER" id="PTHR33734:SF22">
    <property type="entry name" value="MEMBRANE-BOUND LYTIC MUREIN TRANSGLYCOSYLASE D"/>
    <property type="match status" value="1"/>
</dbReference>
<feature type="signal peptide" evidence="3">
    <location>
        <begin position="1"/>
        <end position="34"/>
    </location>
</feature>
<dbReference type="PROSITE" id="PS00922">
    <property type="entry name" value="TRANSGLYCOSYLASE"/>
    <property type="match status" value="1"/>
</dbReference>
<dbReference type="EMBL" id="JBCEVZ010000037">
    <property type="protein sequence ID" value="MEL5995457.1"/>
    <property type="molecule type" value="Genomic_DNA"/>
</dbReference>
<feature type="region of interest" description="Disordered" evidence="2">
    <location>
        <begin position="642"/>
        <end position="665"/>
    </location>
</feature>
<dbReference type="RefSeq" id="WP_342299294.1">
    <property type="nucleotide sequence ID" value="NZ_JBCEVZ010000037.1"/>
</dbReference>
<comment type="caution">
    <text evidence="5">The sequence shown here is derived from an EMBL/GenBank/DDBJ whole genome shotgun (WGS) entry which is preliminary data.</text>
</comment>
<dbReference type="Gene3D" id="1.10.530.10">
    <property type="match status" value="1"/>
</dbReference>
<dbReference type="CDD" id="cd00118">
    <property type="entry name" value="LysM"/>
    <property type="match status" value="3"/>
</dbReference>
<evidence type="ECO:0000259" key="4">
    <source>
        <dbReference type="PROSITE" id="PS51782"/>
    </source>
</evidence>
<evidence type="ECO:0000256" key="3">
    <source>
        <dbReference type="SAM" id="SignalP"/>
    </source>
</evidence>
<comment type="similarity">
    <text evidence="1">Belongs to the transglycosylase Slt family.</text>
</comment>
<dbReference type="SMART" id="SM00257">
    <property type="entry name" value="LysM"/>
    <property type="match status" value="3"/>
</dbReference>
<accession>A0ABU9LXI0</accession>
<evidence type="ECO:0000256" key="2">
    <source>
        <dbReference type="SAM" id="MobiDB-lite"/>
    </source>
</evidence>
<feature type="region of interest" description="Disordered" evidence="2">
    <location>
        <begin position="576"/>
        <end position="595"/>
    </location>
</feature>
<dbReference type="CDD" id="cd16894">
    <property type="entry name" value="MltD-like"/>
    <property type="match status" value="1"/>
</dbReference>
<dbReference type="Proteomes" id="UP001479606">
    <property type="component" value="Unassembled WGS sequence"/>
</dbReference>
<name>A0ABU9LXI0_9BACT</name>
<dbReference type="SUPFAM" id="SSF53955">
    <property type="entry name" value="Lysozyme-like"/>
    <property type="match status" value="1"/>
</dbReference>
<dbReference type="InterPro" id="IPR008258">
    <property type="entry name" value="Transglycosylase_SLT_dom_1"/>
</dbReference>
<dbReference type="InterPro" id="IPR000189">
    <property type="entry name" value="Transglyc_AS"/>
</dbReference>
<keyword evidence="3" id="KW-0732">Signal</keyword>
<dbReference type="InterPro" id="IPR018392">
    <property type="entry name" value="LysM"/>
</dbReference>
<protein>
    <submittedName>
        <fullName evidence="5">LysM peptidoglycan-binding domain-containing protein</fullName>
    </submittedName>
</protein>
<dbReference type="InterPro" id="IPR023346">
    <property type="entry name" value="Lysozyme-like_dom_sf"/>
</dbReference>
<dbReference type="PROSITE" id="PS51782">
    <property type="entry name" value="LYSM"/>
    <property type="match status" value="3"/>
</dbReference>
<keyword evidence="6" id="KW-1185">Reference proteome</keyword>
<sequence>MKQGIKHVKFSRPRPLWLGLVLPFLLLQGTAAKAQQGTQRDSTGRVISTMPALLGDTVRVRLELQPDSLVAVPVTPGVIDSARLEWLRTPPTMRDLVCDRVGCFETEAPHQFNNSVMAYVTLFTARNRSYMQRVLERENLYFPIFEKYLAQYNLPIDLKYLAVVESALIPTAKSPVGATGLWQFMGPTAGDLRLKRDEWIDERMAPEKATEAACKHLRYLYGVFHDWELVLAAYNWGAGSVQRVMRRTGKKTFWDLYPYMPAETRNYVPTFTAIMYSMKYAEAHGLRTPTLRYQYAEPMDTLSLRGRAFDLRRLSQACGYEDSLYLTRFNPELRRAALPAGYRPYVVRFPAAAAVHFGDADRNTLLDYCQPATELPRPLAFLPPRLEGVEPWVNRSLLAVTTGPRADAAETAPRFRRVPHKVKRGETLASLAERFEVSQTQLRRWNELPKGRPLKPGRELVVFVPMPTAAPGKAVETVVIPTVALAPAARVRPTVSDEEAAARREQAAANAREVARLQDIIRQEKMQDVRLAAIKQRQAVQQAAAEAQARITARRLAQTQAAETKRNEAKTAVATVAPEAEEADDSTPVAVAQTGPYTVRKGDNLTKLAREHDLTVAQLMTWNKMNSEAVVPGQRLVFRAPANEEETRETPRKAAKPAASSIAATKQAKLENRLETPKVHLVQPGDTLFNISRRFGVSVQTLRELNHLASDEVKLGQKLLVPQG</sequence>
<reference evidence="5 6" key="1">
    <citation type="journal article" date="2018" name="Arch. Microbiol.">
        <title>Hymenobacter segetis sp. nov., isolated from soil.</title>
        <authorList>
            <person name="Ten L.N."/>
            <person name="Lim S.J."/>
            <person name="Kim B.O."/>
            <person name="Kang I.K."/>
            <person name="Jung H.Y."/>
        </authorList>
    </citation>
    <scope>NUCLEOTIDE SEQUENCE [LARGE SCALE GENOMIC DNA]</scope>
    <source>
        <strain evidence="5 6">S7-3-11</strain>
    </source>
</reference>
<dbReference type="InterPro" id="IPR036779">
    <property type="entry name" value="LysM_dom_sf"/>
</dbReference>
<proteinExistence type="inferred from homology"/>